<dbReference type="PANTHER" id="PTHR37534">
    <property type="entry name" value="TRANSCRIPTIONAL ACTIVATOR PROTEIN UGA3"/>
    <property type="match status" value="1"/>
</dbReference>
<dbReference type="GO" id="GO:0045944">
    <property type="term" value="P:positive regulation of transcription by RNA polymerase II"/>
    <property type="evidence" value="ECO:0007669"/>
    <property type="project" value="TreeGrafter"/>
</dbReference>
<evidence type="ECO:0000256" key="2">
    <source>
        <dbReference type="ARBA" id="ARBA00023242"/>
    </source>
</evidence>
<dbReference type="InterPro" id="IPR021858">
    <property type="entry name" value="Fun_TF"/>
</dbReference>
<comment type="subcellular location">
    <subcellularLocation>
        <location evidence="1">Nucleus</location>
    </subcellularLocation>
</comment>
<organism evidence="3 4">
    <name type="scientific">Emergomyces pasteurianus Ep9510</name>
    <dbReference type="NCBI Taxonomy" id="1447872"/>
    <lineage>
        <taxon>Eukaryota</taxon>
        <taxon>Fungi</taxon>
        <taxon>Dikarya</taxon>
        <taxon>Ascomycota</taxon>
        <taxon>Pezizomycotina</taxon>
        <taxon>Eurotiomycetes</taxon>
        <taxon>Eurotiomycetidae</taxon>
        <taxon>Onygenales</taxon>
        <taxon>Ajellomycetaceae</taxon>
        <taxon>Emergomyces</taxon>
    </lineage>
</organism>
<proteinExistence type="predicted"/>
<evidence type="ECO:0000313" key="4">
    <source>
        <dbReference type="Proteomes" id="UP000182235"/>
    </source>
</evidence>
<dbReference type="OrthoDB" id="5130013at2759"/>
<reference evidence="3 4" key="1">
    <citation type="submission" date="2015-07" db="EMBL/GenBank/DDBJ databases">
        <title>Emmonsia species relationships and genome sequence.</title>
        <authorList>
            <consortium name="The Broad Institute Genomics Platform"/>
            <person name="Cuomo C.A."/>
            <person name="Munoz J.F."/>
            <person name="Imamovic A."/>
            <person name="Priest M.E."/>
            <person name="Young S."/>
            <person name="Clay O.K."/>
            <person name="McEwen J.G."/>
        </authorList>
    </citation>
    <scope>NUCLEOTIDE SEQUENCE [LARGE SCALE GENOMIC DNA]</scope>
    <source>
        <strain evidence="3 4">UAMH 9510</strain>
    </source>
</reference>
<dbReference type="PANTHER" id="PTHR37534:SF39">
    <property type="entry name" value="TRANSCRIPTION FACTOR DOMAIN-CONTAINING PROTEIN"/>
    <property type="match status" value="1"/>
</dbReference>
<evidence type="ECO:0000313" key="3">
    <source>
        <dbReference type="EMBL" id="OJD13649.1"/>
    </source>
</evidence>
<protein>
    <submittedName>
        <fullName evidence="3">Uncharacterized protein</fullName>
    </submittedName>
</protein>
<dbReference type="GO" id="GO:0005634">
    <property type="term" value="C:nucleus"/>
    <property type="evidence" value="ECO:0007669"/>
    <property type="project" value="UniProtKB-SubCell"/>
</dbReference>
<keyword evidence="2" id="KW-0539">Nucleus</keyword>
<gene>
    <name evidence="3" type="ORF">AJ78_05906</name>
</gene>
<dbReference type="VEuPathDB" id="FungiDB:AJ78_05906"/>
<dbReference type="Proteomes" id="UP000182235">
    <property type="component" value="Unassembled WGS sequence"/>
</dbReference>
<dbReference type="GO" id="GO:0003700">
    <property type="term" value="F:DNA-binding transcription factor activity"/>
    <property type="evidence" value="ECO:0007669"/>
    <property type="project" value="TreeGrafter"/>
</dbReference>
<accession>A0A1J9PAR3</accession>
<dbReference type="STRING" id="1447872.A0A1J9PAR3"/>
<sequence length="374" mass="41313">MTNGGVVRTTASRALSTLSGDSVKLGNILIRMALASASPSATAVWQAMLGLSSLHRYGLQGQAIEFKIAAIKALAAASNSHIGAVEAIQHVAAGMLLCSFEIHKASCTSGQWKWYIIGAKHIINSSSLHRFSGDSEIGSLLDWVYYHDALSRFSALHWRQGRGIRYLPLEICRGVDREQSLPSKSLMESTSTMQSRRSVLNDLLRLLVRGCEALSRVPDITSPEDRNEYEESMRVLGSQIKSLPISKRSHPTLELSYLATLVYLNRASGNLLEADSETQRRTIRALALLSSQESCEHQFSLFILGSEARTEEDRRTILDLMARTEQSPASRALFLTGSLIKHVWVQDDLAVEELDYMEKMNAIISTCSVLPSFV</sequence>
<keyword evidence="4" id="KW-1185">Reference proteome</keyword>
<name>A0A1J9PAR3_9EURO</name>
<evidence type="ECO:0000256" key="1">
    <source>
        <dbReference type="ARBA" id="ARBA00004123"/>
    </source>
</evidence>
<dbReference type="EMBL" id="LGRN01000281">
    <property type="protein sequence ID" value="OJD13649.1"/>
    <property type="molecule type" value="Genomic_DNA"/>
</dbReference>
<dbReference type="AlphaFoldDB" id="A0A1J9PAR3"/>
<comment type="caution">
    <text evidence="3">The sequence shown here is derived from an EMBL/GenBank/DDBJ whole genome shotgun (WGS) entry which is preliminary data.</text>
</comment>
<dbReference type="Pfam" id="PF11951">
    <property type="entry name" value="Fungal_trans_2"/>
    <property type="match status" value="1"/>
</dbReference>
<dbReference type="GO" id="GO:0000976">
    <property type="term" value="F:transcription cis-regulatory region binding"/>
    <property type="evidence" value="ECO:0007669"/>
    <property type="project" value="TreeGrafter"/>
</dbReference>